<comment type="caution">
    <text evidence="1">The sequence shown here is derived from an EMBL/GenBank/DDBJ whole genome shotgun (WGS) entry which is preliminary data.</text>
</comment>
<protein>
    <submittedName>
        <fullName evidence="1">Uncharacterized protein</fullName>
    </submittedName>
</protein>
<keyword evidence="2" id="KW-1185">Reference proteome</keyword>
<reference evidence="1 2" key="1">
    <citation type="submission" date="2009-01" db="EMBL/GenBank/DDBJ databases">
        <authorList>
            <person name="Qin X."/>
            <person name="Bachman B."/>
            <person name="Battles P."/>
            <person name="Bell A."/>
            <person name="Bess C."/>
            <person name="Bickham C."/>
            <person name="Chaboub L."/>
            <person name="Chen D."/>
            <person name="Coyle M."/>
            <person name="Deiros D.R."/>
            <person name="Dinh H."/>
            <person name="Forbes L."/>
            <person name="Fowler G."/>
            <person name="Francisco L."/>
            <person name="Fu Q."/>
            <person name="Gubbala S."/>
            <person name="Hale W."/>
            <person name="Han Y."/>
            <person name="Hemphill L."/>
            <person name="Highlander S.K."/>
            <person name="Hirani K."/>
            <person name="Hogues M."/>
            <person name="Jackson L."/>
            <person name="Jakkamsetti A."/>
            <person name="Javaid M."/>
            <person name="Jiang H."/>
            <person name="Korchina V."/>
            <person name="Kovar C."/>
            <person name="Lara F."/>
            <person name="Lee S."/>
            <person name="Mata R."/>
            <person name="Mathew T."/>
            <person name="Moen C."/>
            <person name="Morales K."/>
            <person name="Munidasa M."/>
            <person name="Nazareth L."/>
            <person name="Ngo R."/>
            <person name="Nguyen L."/>
            <person name="Okwuonu G."/>
            <person name="Ongeri F."/>
            <person name="Patil S."/>
            <person name="Petrosino J."/>
            <person name="Pham C."/>
            <person name="Pham P."/>
            <person name="Pu L.-L."/>
            <person name="Puazo M."/>
            <person name="Raj R."/>
            <person name="Reid J."/>
            <person name="Rouhana J."/>
            <person name="Saada N."/>
            <person name="Shang Y."/>
            <person name="Simmons D."/>
            <person name="Thornton R."/>
            <person name="Warren J."/>
            <person name="Weissenberger G."/>
            <person name="Zhang J."/>
            <person name="Zhang L."/>
            <person name="Zhou C."/>
            <person name="Zhu D."/>
            <person name="Muzny D."/>
            <person name="Worley K."/>
            <person name="Gibbs R."/>
        </authorList>
    </citation>
    <scope>NUCLEOTIDE SEQUENCE [LARGE SCALE GENOMIC DNA]</scope>
    <source>
        <strain evidence="1 2">DSM 15436</strain>
    </source>
</reference>
<dbReference type="Proteomes" id="UP000010301">
    <property type="component" value="Unassembled WGS sequence"/>
</dbReference>
<dbReference type="HOGENOM" id="CLU_3228318_0_0_11"/>
<dbReference type="EMBL" id="ACFG01000037">
    <property type="protein sequence ID" value="EEH63272.1"/>
    <property type="molecule type" value="Genomic_DNA"/>
</dbReference>
<dbReference type="STRING" id="525245.HMPREF0044_1511"/>
<name>C0W258_9ACTO</name>
<dbReference type="AlphaFoldDB" id="C0W258"/>
<accession>C0W258</accession>
<gene>
    <name evidence="1" type="ORF">HMPREF0044_1511</name>
</gene>
<evidence type="ECO:0000313" key="1">
    <source>
        <dbReference type="EMBL" id="EEH63272.1"/>
    </source>
</evidence>
<proteinExistence type="predicted"/>
<sequence>MEAPIQKRKLTKLFTLGTTLATLVLATQAITLTETAVALESQN</sequence>
<organism evidence="1 2">
    <name type="scientific">Gleimia coleocanis DSM 15436</name>
    <dbReference type="NCBI Taxonomy" id="525245"/>
    <lineage>
        <taxon>Bacteria</taxon>
        <taxon>Bacillati</taxon>
        <taxon>Actinomycetota</taxon>
        <taxon>Actinomycetes</taxon>
        <taxon>Actinomycetales</taxon>
        <taxon>Actinomycetaceae</taxon>
        <taxon>Gleimia</taxon>
    </lineage>
</organism>
<evidence type="ECO:0000313" key="2">
    <source>
        <dbReference type="Proteomes" id="UP000010301"/>
    </source>
</evidence>
<dbReference type="RefSeq" id="WP_006546970.1">
    <property type="nucleotide sequence ID" value="NZ_DS999544.1"/>
</dbReference>